<proteinExistence type="predicted"/>
<comment type="caution">
    <text evidence="1">The sequence shown here is derived from an EMBL/GenBank/DDBJ whole genome shotgun (WGS) entry which is preliminary data.</text>
</comment>
<accession>A0ACB8VDJ8</accession>
<protein>
    <submittedName>
        <fullName evidence="1">Uncharacterized protein</fullName>
    </submittedName>
</protein>
<gene>
    <name evidence="1" type="ORF">L3Q82_020055</name>
</gene>
<sequence length="291" mass="32494">MKTSQRNGRLPHIKHKRGYHLIVSNQTVKAEEGGDVILKCHMNESINLQNYKFDVKRPDLKGQSGSGSKDTVYVHGLKEVNQVEQLDQYRNRTFVISEDLSRGILTLIISSVQLRDSGKYKMFVPKLQTSCFINLTVVPKAQQNGTKREDFCTTAPPTHDDEPGAENVKHDRHIISTIVGVSIFVVIIIVVVLVRRGTILKYASVVLDVHISVGKTLLAESVESFRAGLTCSYSSRTSPTIEAFLPGMCCLIQHLHKETKRDILHNRNRLQVSNNHLNQALCDVSGSLGVI</sequence>
<name>A0ACB8VDJ8_9TELE</name>
<evidence type="ECO:0000313" key="2">
    <source>
        <dbReference type="Proteomes" id="UP000831701"/>
    </source>
</evidence>
<reference evidence="1" key="1">
    <citation type="submission" date="2022-04" db="EMBL/GenBank/DDBJ databases">
        <title>Jade perch genome.</title>
        <authorList>
            <person name="Chao B."/>
        </authorList>
    </citation>
    <scope>NUCLEOTIDE SEQUENCE</scope>
    <source>
        <strain evidence="1">CB-2022</strain>
    </source>
</reference>
<organism evidence="1 2">
    <name type="scientific">Scortum barcoo</name>
    <name type="common">barcoo grunter</name>
    <dbReference type="NCBI Taxonomy" id="214431"/>
    <lineage>
        <taxon>Eukaryota</taxon>
        <taxon>Metazoa</taxon>
        <taxon>Chordata</taxon>
        <taxon>Craniata</taxon>
        <taxon>Vertebrata</taxon>
        <taxon>Euteleostomi</taxon>
        <taxon>Actinopterygii</taxon>
        <taxon>Neopterygii</taxon>
        <taxon>Teleostei</taxon>
        <taxon>Neoteleostei</taxon>
        <taxon>Acanthomorphata</taxon>
        <taxon>Eupercaria</taxon>
        <taxon>Centrarchiformes</taxon>
        <taxon>Terapontoidei</taxon>
        <taxon>Terapontidae</taxon>
        <taxon>Scortum</taxon>
    </lineage>
</organism>
<dbReference type="Proteomes" id="UP000831701">
    <property type="component" value="Chromosome 23"/>
</dbReference>
<keyword evidence="2" id="KW-1185">Reference proteome</keyword>
<dbReference type="EMBL" id="CM041553">
    <property type="protein sequence ID" value="KAI3353541.1"/>
    <property type="molecule type" value="Genomic_DNA"/>
</dbReference>
<evidence type="ECO:0000313" key="1">
    <source>
        <dbReference type="EMBL" id="KAI3353541.1"/>
    </source>
</evidence>